<accession>A0ACB9KG81</accession>
<comment type="caution">
    <text evidence="1">The sequence shown here is derived from an EMBL/GenBank/DDBJ whole genome shotgun (WGS) entry which is preliminary data.</text>
</comment>
<name>A0ACB9KG81_BAUVA</name>
<keyword evidence="2" id="KW-1185">Reference proteome</keyword>
<gene>
    <name evidence="1" type="ORF">L6164_036154</name>
</gene>
<organism evidence="1 2">
    <name type="scientific">Bauhinia variegata</name>
    <name type="common">Purple orchid tree</name>
    <name type="synonym">Phanera variegata</name>
    <dbReference type="NCBI Taxonomy" id="167791"/>
    <lineage>
        <taxon>Eukaryota</taxon>
        <taxon>Viridiplantae</taxon>
        <taxon>Streptophyta</taxon>
        <taxon>Embryophyta</taxon>
        <taxon>Tracheophyta</taxon>
        <taxon>Spermatophyta</taxon>
        <taxon>Magnoliopsida</taxon>
        <taxon>eudicotyledons</taxon>
        <taxon>Gunneridae</taxon>
        <taxon>Pentapetalae</taxon>
        <taxon>rosids</taxon>
        <taxon>fabids</taxon>
        <taxon>Fabales</taxon>
        <taxon>Fabaceae</taxon>
        <taxon>Cercidoideae</taxon>
        <taxon>Cercideae</taxon>
        <taxon>Bauhiniinae</taxon>
        <taxon>Bauhinia</taxon>
    </lineage>
</organism>
<evidence type="ECO:0000313" key="2">
    <source>
        <dbReference type="Proteomes" id="UP000828941"/>
    </source>
</evidence>
<evidence type="ECO:0000313" key="1">
    <source>
        <dbReference type="EMBL" id="KAI4296175.1"/>
    </source>
</evidence>
<protein>
    <submittedName>
        <fullName evidence="1">Uncharacterized protein</fullName>
    </submittedName>
</protein>
<proteinExistence type="predicted"/>
<dbReference type="EMBL" id="CM039439">
    <property type="protein sequence ID" value="KAI4296175.1"/>
    <property type="molecule type" value="Genomic_DNA"/>
</dbReference>
<dbReference type="Proteomes" id="UP000828941">
    <property type="component" value="Chromosome 14"/>
</dbReference>
<reference evidence="1 2" key="1">
    <citation type="journal article" date="2022" name="DNA Res.">
        <title>Chromosomal-level genome assembly of the orchid tree Bauhinia variegata (Leguminosae; Cercidoideae) supports the allotetraploid origin hypothesis of Bauhinia.</title>
        <authorList>
            <person name="Zhong Y."/>
            <person name="Chen Y."/>
            <person name="Zheng D."/>
            <person name="Pang J."/>
            <person name="Liu Y."/>
            <person name="Luo S."/>
            <person name="Meng S."/>
            <person name="Qian L."/>
            <person name="Wei D."/>
            <person name="Dai S."/>
            <person name="Zhou R."/>
        </authorList>
    </citation>
    <scope>NUCLEOTIDE SEQUENCE [LARGE SCALE GENOMIC DNA]</scope>
    <source>
        <strain evidence="1">BV-YZ2020</strain>
    </source>
</reference>
<sequence>MKSALDRTKVVLRHLPPTISQATLLDQIEGTFGGRYNWVSFRPGKSSQKHLSYSRAYIDFKRPEDVIEFAEFFDGHVFVNEKGTQFKVTVEYAPSQRVPKQWSKKDVREGTIHEDSEYLEFLELLAKPVENLPSAEIQLERREAERSAGAGKDIPIVTPLMDFVRQKRAAKGGPQRPLPNGKVSRRAGASSTGSPSSASSRRGSGKKRVSTTMYVIRDTAKSAALKDKSTYILVPKQGDKHLSDGNQAFEDESGVGGNNDSGKKKVLLLKGKERNMLTLSNSDSMSQQHSITSSAKIVVGSAALKQNQQHEGSGRIIRSILSNKDLRHQSSRSHSEQQTQKSNLEREKRPPRPLQVQLILKGSNGTPEDKVGGNDLHVSNERHEKRGRQKDRPDRSVWAHRSNGDDESLSSAASSQLDSFKGTHAEMKHDTPNARIGEIKTFGGGRTNHSSDNGFSKHLGRRGSTHRIKEVDGYSISTEGKHPRRSSASVYGSHEKQVWVQKASSGS</sequence>